<proteinExistence type="predicted"/>
<gene>
    <name evidence="1" type="ORF">NUW58_g8235</name>
</gene>
<evidence type="ECO:0000313" key="2">
    <source>
        <dbReference type="Proteomes" id="UP001143856"/>
    </source>
</evidence>
<accession>A0ACC1N9F1</accession>
<sequence>MNPGQGTQLPLVFFLPSSAGVLPSLRTLNIPQQHVQASSSPLWMLTQAAQLNGNSTHHQLEGGPQRDALWAPEGELWPAESEPRPDSDVSSSGDVCRDFARCLRDQITMTLDWYQSSVIAMGDVEGLARQVQRFIRAACIHYAEQGTVPSMREVQLRPSTIPFPTPAPAGGELTVRPATAPPQSESTGLGHDASPSLTFTEEDQVVTQDYASTESSLEGANTTVSSTSLSYMGFGHIMPTTKRAAASFDRPDPNPSVMMIRIYIVFPSFPVLG</sequence>
<dbReference type="Proteomes" id="UP001143856">
    <property type="component" value="Unassembled WGS sequence"/>
</dbReference>
<evidence type="ECO:0000313" key="1">
    <source>
        <dbReference type="EMBL" id="KAJ2975882.1"/>
    </source>
</evidence>
<name>A0ACC1N9F1_9PEZI</name>
<keyword evidence="2" id="KW-1185">Reference proteome</keyword>
<comment type="caution">
    <text evidence="1">The sequence shown here is derived from an EMBL/GenBank/DDBJ whole genome shotgun (WGS) entry which is preliminary data.</text>
</comment>
<organism evidence="1 2">
    <name type="scientific">Xylaria curta</name>
    <dbReference type="NCBI Taxonomy" id="42375"/>
    <lineage>
        <taxon>Eukaryota</taxon>
        <taxon>Fungi</taxon>
        <taxon>Dikarya</taxon>
        <taxon>Ascomycota</taxon>
        <taxon>Pezizomycotina</taxon>
        <taxon>Sordariomycetes</taxon>
        <taxon>Xylariomycetidae</taxon>
        <taxon>Xylariales</taxon>
        <taxon>Xylariaceae</taxon>
        <taxon>Xylaria</taxon>
    </lineage>
</organism>
<protein>
    <submittedName>
        <fullName evidence="1">Uncharacterized protein</fullName>
    </submittedName>
</protein>
<dbReference type="EMBL" id="JAPDGR010002416">
    <property type="protein sequence ID" value="KAJ2975882.1"/>
    <property type="molecule type" value="Genomic_DNA"/>
</dbReference>
<reference evidence="1" key="1">
    <citation type="submission" date="2022-10" db="EMBL/GenBank/DDBJ databases">
        <title>Genome Sequence of Xylaria curta.</title>
        <authorList>
            <person name="Buettner E."/>
        </authorList>
    </citation>
    <scope>NUCLEOTIDE SEQUENCE</scope>
    <source>
        <strain evidence="1">Babe10</strain>
    </source>
</reference>